<comment type="subcellular location">
    <subcellularLocation>
        <location evidence="1">Nucleus</location>
    </subcellularLocation>
</comment>
<organism evidence="10 11">
    <name type="scientific">Ceratocystis pirilliformis</name>
    <dbReference type="NCBI Taxonomy" id="259994"/>
    <lineage>
        <taxon>Eukaryota</taxon>
        <taxon>Fungi</taxon>
        <taxon>Dikarya</taxon>
        <taxon>Ascomycota</taxon>
        <taxon>Pezizomycotina</taxon>
        <taxon>Sordariomycetes</taxon>
        <taxon>Hypocreomycetidae</taxon>
        <taxon>Microascales</taxon>
        <taxon>Ceratocystidaceae</taxon>
        <taxon>Ceratocystis</taxon>
    </lineage>
</organism>
<dbReference type="PROSITE" id="PS50048">
    <property type="entry name" value="ZN2_CY6_FUNGAL_2"/>
    <property type="match status" value="1"/>
</dbReference>
<name>A0ABR3YW38_9PEZI</name>
<dbReference type="PANTHER" id="PTHR47540">
    <property type="entry name" value="THIAMINE REPRESSIBLE GENES REGULATORY PROTEIN THI5"/>
    <property type="match status" value="1"/>
</dbReference>
<evidence type="ECO:0000256" key="7">
    <source>
        <dbReference type="ARBA" id="ARBA00023242"/>
    </source>
</evidence>
<feature type="compositionally biased region" description="Basic and acidic residues" evidence="8">
    <location>
        <begin position="769"/>
        <end position="788"/>
    </location>
</feature>
<gene>
    <name evidence="10" type="primary">GIN1</name>
    <name evidence="10" type="ORF">Cpir12675_004617</name>
</gene>
<keyword evidence="4" id="KW-0805">Transcription regulation</keyword>
<feature type="region of interest" description="Disordered" evidence="8">
    <location>
        <begin position="159"/>
        <end position="182"/>
    </location>
</feature>
<feature type="region of interest" description="Disordered" evidence="8">
    <location>
        <begin position="753"/>
        <end position="788"/>
    </location>
</feature>
<feature type="compositionally biased region" description="Low complexity" evidence="8">
    <location>
        <begin position="1"/>
        <end position="12"/>
    </location>
</feature>
<feature type="region of interest" description="Disordered" evidence="8">
    <location>
        <begin position="1"/>
        <end position="49"/>
    </location>
</feature>
<evidence type="ECO:0000259" key="9">
    <source>
        <dbReference type="PROSITE" id="PS50048"/>
    </source>
</evidence>
<dbReference type="InterPro" id="IPR036864">
    <property type="entry name" value="Zn2-C6_fun-type_DNA-bd_sf"/>
</dbReference>
<dbReference type="Gene3D" id="4.10.240.10">
    <property type="entry name" value="Zn(2)-C6 fungal-type DNA-binding domain"/>
    <property type="match status" value="1"/>
</dbReference>
<comment type="caution">
    <text evidence="10">The sequence shown here is derived from an EMBL/GenBank/DDBJ whole genome shotgun (WGS) entry which is preliminary data.</text>
</comment>
<dbReference type="InterPro" id="IPR051711">
    <property type="entry name" value="Stress_Response_Reg"/>
</dbReference>
<evidence type="ECO:0000313" key="11">
    <source>
        <dbReference type="Proteomes" id="UP001583280"/>
    </source>
</evidence>
<sequence length="1008" mass="111984">MPSPSTSSSVSKHASKSKPLKGESSTQHSTETFSPFKSPHGESEDGEEDGFYRFQLQDQNSNEPAQKRRRVTRACDECRQKKIKCDGKQPCSHCFVYGYKCTYIKPSNRRRNPTPQYIEALESQLQRAESLLRKYIPDVNLADPALDPAVQQEIRARQLARKQTGKARVTHEKESSSTDKSIASIAGPMGDLNLNSHGTWEFYGSSSSTVFFLWIRDHFHGMLGLELKEVDFHCQPNYSPKLAKPVVPSHGRELGEQPSMLIKAHGLPPKETARSLCYYYTLNSTSHLIRVLHIPSLYELLDQIYDCPPGDDANIVQLNNLALIHSVLAVGYTYQTTDAAFAMDSRYQHYKTEGLKHHEISQYLLQQTWGYCNLKTLQTLLHMILFLQASSDLSQGYVLIGMALRMCIRMGLHRNLHHSDMSCIEIEERRRAFFVVRHLDINVSHVLGFPILLHDDDVDQEPPSEVDDEFILNDQILTQPPGTQSFFEASNAHARLLEIMVRVTKHVYPIKRVRKSESSSCSPVLRISYEKVHEIEKDLQQWFEELPMAWRPGSKGTIEVVRVQHLLRFFYAHVELALYRPFLQYTAPRLTEDQDIDEAAFAYAAAAISVSRNIVHIGNEMQKQGVLVGPYWLLLSTELYSVLALVFHLSENPNKQDSMEILEDAYAGWDLITKLTKHDIEAHGVCRALKLTFKCLSEHLSSKQTQAQTPSARKRSAPCFEKHDFKYLQSIKPDSQTSPKQVSRASRIAIAVEDKAVSDTPTPRANSHKPTDALPHSEPKLTTKVDRPIEPDAFPALSNSITIDDLDSLAFSPEDGFKYLATPLDLDLVENMAQAEAHSRCTQSTAGSSLLNQSTYHYDYGYDYSTLDVDLDPDAASHTSLPAFMTRQIGGQIGRGEAAGAGCTGHLFDHGTAVACSVPGTTTTTAAAAEAAVSAPVIVSGMGVGMNIDMGTNMGVSVDMSQADVHVRESLLAGYTKTGLGAGGWSGFMGVFGGNGNGGDGLGEEAER</sequence>
<evidence type="ECO:0000256" key="3">
    <source>
        <dbReference type="ARBA" id="ARBA00022833"/>
    </source>
</evidence>
<dbReference type="CDD" id="cd00067">
    <property type="entry name" value="GAL4"/>
    <property type="match status" value="1"/>
</dbReference>
<keyword evidence="5" id="KW-0238">DNA-binding</keyword>
<evidence type="ECO:0000313" key="10">
    <source>
        <dbReference type="EMBL" id="KAL1892262.1"/>
    </source>
</evidence>
<keyword evidence="2" id="KW-0479">Metal-binding</keyword>
<dbReference type="SMART" id="SM00906">
    <property type="entry name" value="Fungal_trans"/>
    <property type="match status" value="1"/>
</dbReference>
<dbReference type="SUPFAM" id="SSF57701">
    <property type="entry name" value="Zn2/Cys6 DNA-binding domain"/>
    <property type="match status" value="1"/>
</dbReference>
<dbReference type="SMART" id="SM00066">
    <property type="entry name" value="GAL4"/>
    <property type="match status" value="1"/>
</dbReference>
<dbReference type="CDD" id="cd12148">
    <property type="entry name" value="fungal_TF_MHR"/>
    <property type="match status" value="1"/>
</dbReference>
<protein>
    <submittedName>
        <fullName evidence="10">Gypsy retrotransposon integrase-like protein 1</fullName>
    </submittedName>
</protein>
<accession>A0ABR3YW38</accession>
<evidence type="ECO:0000256" key="6">
    <source>
        <dbReference type="ARBA" id="ARBA00023163"/>
    </source>
</evidence>
<dbReference type="InterPro" id="IPR001138">
    <property type="entry name" value="Zn2Cys6_DnaBD"/>
</dbReference>
<reference evidence="10 11" key="1">
    <citation type="journal article" date="2024" name="IMA Fungus">
        <title>IMA Genome - F19 : A genome assembly and annotation guide to empower mycologists, including annotated draft genome sequences of Ceratocystis pirilliformis, Diaporthe australafricana, Fusarium ophioides, Paecilomyces lecythidis, and Sporothrix stenoceras.</title>
        <authorList>
            <person name="Aylward J."/>
            <person name="Wilson A.M."/>
            <person name="Visagie C.M."/>
            <person name="Spraker J."/>
            <person name="Barnes I."/>
            <person name="Buitendag C."/>
            <person name="Ceriani C."/>
            <person name="Del Mar Angel L."/>
            <person name="du Plessis D."/>
            <person name="Fuchs T."/>
            <person name="Gasser K."/>
            <person name="Kramer D."/>
            <person name="Li W."/>
            <person name="Munsamy K."/>
            <person name="Piso A."/>
            <person name="Price J.L."/>
            <person name="Sonnekus B."/>
            <person name="Thomas C."/>
            <person name="van der Nest A."/>
            <person name="van Dijk A."/>
            <person name="van Heerden A."/>
            <person name="van Vuuren N."/>
            <person name="Yilmaz N."/>
            <person name="Duong T.A."/>
            <person name="van der Merwe N.A."/>
            <person name="Wingfield M.J."/>
            <person name="Wingfield B.D."/>
        </authorList>
    </citation>
    <scope>NUCLEOTIDE SEQUENCE [LARGE SCALE GENOMIC DNA]</scope>
    <source>
        <strain evidence="10 11">CMW 12675</strain>
    </source>
</reference>
<evidence type="ECO:0000256" key="1">
    <source>
        <dbReference type="ARBA" id="ARBA00004123"/>
    </source>
</evidence>
<feature type="compositionally biased region" description="Polar residues" evidence="8">
    <location>
        <begin position="23"/>
        <end position="35"/>
    </location>
</feature>
<dbReference type="PANTHER" id="PTHR47540:SF1">
    <property type="entry name" value="ACTIVATOR OF STRESS GENES 1-RELATED"/>
    <property type="match status" value="1"/>
</dbReference>
<dbReference type="InterPro" id="IPR007219">
    <property type="entry name" value="XnlR_reg_dom"/>
</dbReference>
<dbReference type="Pfam" id="PF04082">
    <property type="entry name" value="Fungal_trans"/>
    <property type="match status" value="1"/>
</dbReference>
<dbReference type="EMBL" id="JAWDJO010000135">
    <property type="protein sequence ID" value="KAL1892262.1"/>
    <property type="molecule type" value="Genomic_DNA"/>
</dbReference>
<feature type="domain" description="Zn(2)-C6 fungal-type" evidence="9">
    <location>
        <begin position="74"/>
        <end position="103"/>
    </location>
</feature>
<proteinExistence type="predicted"/>
<dbReference type="PROSITE" id="PS00463">
    <property type="entry name" value="ZN2_CY6_FUNGAL_1"/>
    <property type="match status" value="1"/>
</dbReference>
<dbReference type="Pfam" id="PF00172">
    <property type="entry name" value="Zn_clus"/>
    <property type="match status" value="1"/>
</dbReference>
<evidence type="ECO:0000256" key="4">
    <source>
        <dbReference type="ARBA" id="ARBA00023015"/>
    </source>
</evidence>
<dbReference type="Proteomes" id="UP001583280">
    <property type="component" value="Unassembled WGS sequence"/>
</dbReference>
<keyword evidence="6" id="KW-0804">Transcription</keyword>
<evidence type="ECO:0000256" key="2">
    <source>
        <dbReference type="ARBA" id="ARBA00022723"/>
    </source>
</evidence>
<evidence type="ECO:0000256" key="8">
    <source>
        <dbReference type="SAM" id="MobiDB-lite"/>
    </source>
</evidence>
<evidence type="ECO:0000256" key="5">
    <source>
        <dbReference type="ARBA" id="ARBA00023125"/>
    </source>
</evidence>
<keyword evidence="7" id="KW-0539">Nucleus</keyword>
<keyword evidence="3" id="KW-0862">Zinc</keyword>
<keyword evidence="11" id="KW-1185">Reference proteome</keyword>